<name>A0AAD8YE70_9STRA</name>
<dbReference type="EMBL" id="JATAAI010000008">
    <property type="protein sequence ID" value="KAK1743596.1"/>
    <property type="molecule type" value="Genomic_DNA"/>
</dbReference>
<keyword evidence="2" id="KW-1185">Reference proteome</keyword>
<dbReference type="Proteomes" id="UP001224775">
    <property type="component" value="Unassembled WGS sequence"/>
</dbReference>
<accession>A0AAD8YE70</accession>
<evidence type="ECO:0000313" key="2">
    <source>
        <dbReference type="Proteomes" id="UP001224775"/>
    </source>
</evidence>
<gene>
    <name evidence="1" type="ORF">QTG54_005193</name>
</gene>
<dbReference type="AlphaFoldDB" id="A0AAD8YE70"/>
<reference evidence="1" key="1">
    <citation type="submission" date="2023-06" db="EMBL/GenBank/DDBJ databases">
        <title>Survivors Of The Sea: Transcriptome response of Skeletonema marinoi to long-term dormancy.</title>
        <authorList>
            <person name="Pinder M.I.M."/>
            <person name="Kourtchenko O."/>
            <person name="Robertson E.K."/>
            <person name="Larsson T."/>
            <person name="Maumus F."/>
            <person name="Osuna-Cruz C.M."/>
            <person name="Vancaester E."/>
            <person name="Stenow R."/>
            <person name="Vandepoele K."/>
            <person name="Ploug H."/>
            <person name="Bruchert V."/>
            <person name="Godhe A."/>
            <person name="Topel M."/>
        </authorList>
    </citation>
    <scope>NUCLEOTIDE SEQUENCE</scope>
    <source>
        <strain evidence="1">R05AC</strain>
    </source>
</reference>
<comment type="caution">
    <text evidence="1">The sequence shown here is derived from an EMBL/GenBank/DDBJ whole genome shotgun (WGS) entry which is preliminary data.</text>
</comment>
<sequence>MNSDFAFPAFESHGGRLEPFNDGHCPETFRCAQPATSSERGTDESTFVSSCTDTARIVRYKCPSESDCLENKVHIYNDVLNPHHVQMLYEATASTKHDSNDIIDSTITTPCLELTGESPWGTYVTVEEALDWINWTKMNGKCNIDTTTYKDYLASWKETLIEFYKWQEQNKSTLLSDEKKDKRSFQANKTGEYLDRDKNRLEEMDTIRHALAVEAVAKFFIETIPSSSGDFVTSSQQNQSTNKELYTKRDFLKEAHGVAVWALSSRPGASVQYHIDYAELLRYEYNVTVPPLWAGTIQCSALCNNDQITQDAESVNSTKRMVGGEFCVNLRGLEHYAEHGYKGMISGDPMGGWKSPDTATSGAHVDSSTNWVTIPYACNRGIVHNGDLPHLSAPIQHIDDDQLSRVIVGFNVFGHDVGARVAKAPEHSRQFRRQVKLYRTTLSAPKDNKSRSNGGMDLSQIRKNKGLTKLLVLAKRERVKEQLRRDQKQLTCNIWNHLLSHHGSDEKRHLCVGDIVEECGIPNNESGWPTPVDAHVHLHNMLKQRDSTDDGGKYHDVDGIAGICGAYYKMIVVDDSESFTKRNLIDASTAISLTRCESDPV</sequence>
<organism evidence="1 2">
    <name type="scientific">Skeletonema marinoi</name>
    <dbReference type="NCBI Taxonomy" id="267567"/>
    <lineage>
        <taxon>Eukaryota</taxon>
        <taxon>Sar</taxon>
        <taxon>Stramenopiles</taxon>
        <taxon>Ochrophyta</taxon>
        <taxon>Bacillariophyta</taxon>
        <taxon>Coscinodiscophyceae</taxon>
        <taxon>Thalassiosirophycidae</taxon>
        <taxon>Thalassiosirales</taxon>
        <taxon>Skeletonemataceae</taxon>
        <taxon>Skeletonema</taxon>
        <taxon>Skeletonema marinoi-dohrnii complex</taxon>
    </lineage>
</organism>
<protein>
    <submittedName>
        <fullName evidence="1">Uncharacterized protein</fullName>
    </submittedName>
</protein>
<proteinExistence type="predicted"/>
<evidence type="ECO:0000313" key="1">
    <source>
        <dbReference type="EMBL" id="KAK1743596.1"/>
    </source>
</evidence>